<accession>A0AAN0N7N4</accession>
<keyword evidence="5 12" id="KW-0812">Transmembrane</keyword>
<evidence type="ECO:0000313" key="15">
    <source>
        <dbReference type="EMBL" id="WRW34072.1"/>
    </source>
</evidence>
<evidence type="ECO:0000256" key="6">
    <source>
        <dbReference type="ARBA" id="ARBA00022989"/>
    </source>
</evidence>
<evidence type="ECO:0000256" key="9">
    <source>
        <dbReference type="ARBA" id="ARBA00023136"/>
    </source>
</evidence>
<evidence type="ECO:0000256" key="1">
    <source>
        <dbReference type="ARBA" id="ARBA00004141"/>
    </source>
</evidence>
<dbReference type="GO" id="GO:0005272">
    <property type="term" value="F:sodium channel activity"/>
    <property type="evidence" value="ECO:0007669"/>
    <property type="project" value="UniProtKB-KW"/>
</dbReference>
<evidence type="ECO:0000256" key="8">
    <source>
        <dbReference type="ARBA" id="ARBA00023065"/>
    </source>
</evidence>
<evidence type="ECO:0000256" key="3">
    <source>
        <dbReference type="ARBA" id="ARBA00022448"/>
    </source>
</evidence>
<comment type="similarity">
    <text evidence="2 12">Belongs to the amiloride-sensitive sodium channel (TC 1.A.6) family.</text>
</comment>
<dbReference type="InterPro" id="IPR001873">
    <property type="entry name" value="ENaC"/>
</dbReference>
<evidence type="ECO:0000256" key="10">
    <source>
        <dbReference type="ARBA" id="ARBA00023201"/>
    </source>
</evidence>
<feature type="compositionally biased region" description="Polar residues" evidence="13">
    <location>
        <begin position="317"/>
        <end position="329"/>
    </location>
</feature>
<reference evidence="15" key="1">
    <citation type="submission" date="2024-01" db="EMBL/GenBank/DDBJ databases">
        <title>Genome insights into chemosensory and detoxification machineries of broad mite, Polyphagotarsonemus latus (Tarsonemidae: Acari).</title>
        <authorList>
            <person name="Muthugoundar M."/>
            <person name="P J A."/>
            <person name="Augustine N."/>
        </authorList>
    </citation>
    <scope>NUCLEOTIDE SEQUENCE</scope>
</reference>
<evidence type="ECO:0000256" key="12">
    <source>
        <dbReference type="RuleBase" id="RU000679"/>
    </source>
</evidence>
<evidence type="ECO:0000256" key="13">
    <source>
        <dbReference type="SAM" id="MobiDB-lite"/>
    </source>
</evidence>
<keyword evidence="11 12" id="KW-0407">Ion channel</keyword>
<name>A0AAN0N7N4_9ACAR</name>
<organism evidence="15">
    <name type="scientific">Polyphagotarsonemus latus</name>
    <dbReference type="NCBI Taxonomy" id="1204166"/>
    <lineage>
        <taxon>Eukaryota</taxon>
        <taxon>Metazoa</taxon>
        <taxon>Ecdysozoa</taxon>
        <taxon>Arthropoda</taxon>
        <taxon>Chelicerata</taxon>
        <taxon>Arachnida</taxon>
        <taxon>Acari</taxon>
        <taxon>Acariformes</taxon>
        <taxon>Trombidiformes</taxon>
        <taxon>Prostigmata</taxon>
        <taxon>Eleutherengona</taxon>
        <taxon>Heterostigmata</taxon>
        <taxon>Tarsonemoidea</taxon>
        <taxon>Tarsonemidae</taxon>
        <taxon>Polyphagotarsonemus</taxon>
    </lineage>
</organism>
<evidence type="ECO:0000256" key="7">
    <source>
        <dbReference type="ARBA" id="ARBA00023053"/>
    </source>
</evidence>
<evidence type="ECO:0000256" key="2">
    <source>
        <dbReference type="ARBA" id="ARBA00007193"/>
    </source>
</evidence>
<evidence type="ECO:0000256" key="5">
    <source>
        <dbReference type="ARBA" id="ARBA00022692"/>
    </source>
</evidence>
<dbReference type="GO" id="GO:0016020">
    <property type="term" value="C:membrane"/>
    <property type="evidence" value="ECO:0007669"/>
    <property type="project" value="UniProtKB-SubCell"/>
</dbReference>
<evidence type="ECO:0000256" key="4">
    <source>
        <dbReference type="ARBA" id="ARBA00022461"/>
    </source>
</evidence>
<keyword evidence="9 14" id="KW-0472">Membrane</keyword>
<sequence>MNRKSNLNLSSALADEKKRISRRQATLENLLNNQKMTSFNKILTIRNFSWLITWLCCFAGCFYQSIEVVKSFLKSETTTSMEYSTTSDLPALTICFDKSELINTKNETIRNTINQLDISQQLNFTYNYPELFISCTVVTIQDSIPCEEFLTITHFVTFDYKCISLHELKYEVYSSKIKSKLLLNHTHIYSFTLNRTVVGRQFDLTIHNLTNPLQILDQNWVKLSPFRYSAAKISFHHIQMSLLPSPYDTNCSSYEEDITKANCLNKCFVEEYYWKESKWPPYVPGFNKKKKTLTNKIYIETNTTAKPEIPKRKKRQVSSISSTETNLNKTLKPKRKPSVNSKLLSILKSVNKTKKKGLGYNFLTEKLFYEKIKFQFKDEYELNTKTMSEAKLSIKGIPDIRGYCDYRCDRGQECHEDIYKPIKEVEIEANTEDLETYVVEIKPSKYVLRCLTIEKYKRVHLACFLASTITLWFGGSIFFLVSYLIKGNLHTLRCLFCYKKVNQD</sequence>
<feature type="transmembrane region" description="Helical" evidence="14">
    <location>
        <begin position="459"/>
        <end position="485"/>
    </location>
</feature>
<feature type="region of interest" description="Disordered" evidence="13">
    <location>
        <begin position="308"/>
        <end position="336"/>
    </location>
</feature>
<keyword evidence="7" id="KW-0915">Sodium</keyword>
<evidence type="ECO:0000256" key="11">
    <source>
        <dbReference type="ARBA" id="ARBA00023303"/>
    </source>
</evidence>
<keyword evidence="8 12" id="KW-0406">Ion transport</keyword>
<dbReference type="EMBL" id="PP154998">
    <property type="protein sequence ID" value="WRW34072.1"/>
    <property type="molecule type" value="mRNA"/>
</dbReference>
<comment type="subcellular location">
    <subcellularLocation>
        <location evidence="1">Membrane</location>
        <topology evidence="1">Multi-pass membrane protein</topology>
    </subcellularLocation>
</comment>
<evidence type="ECO:0000256" key="14">
    <source>
        <dbReference type="SAM" id="Phobius"/>
    </source>
</evidence>
<keyword evidence="10 12" id="KW-0739">Sodium transport</keyword>
<keyword evidence="6 14" id="KW-1133">Transmembrane helix</keyword>
<keyword evidence="4 12" id="KW-0894">Sodium channel</keyword>
<keyword evidence="3 12" id="KW-0813">Transport</keyword>
<dbReference type="AlphaFoldDB" id="A0AAN0N7N4"/>
<proteinExistence type="evidence at transcript level"/>
<protein>
    <submittedName>
        <fullName evidence="15">Epithelial sodium channel/degenerin-like protein</fullName>
    </submittedName>
</protein>
<dbReference type="Pfam" id="PF00858">
    <property type="entry name" value="ASC"/>
    <property type="match status" value="2"/>
</dbReference>